<accession>A0A1Y1V6M9</accession>
<dbReference type="EMBL" id="MCFH01000026">
    <property type="protein sequence ID" value="ORX48613.1"/>
    <property type="molecule type" value="Genomic_DNA"/>
</dbReference>
<dbReference type="AlphaFoldDB" id="A0A1Y1V6M9"/>
<feature type="compositionally biased region" description="Basic and acidic residues" evidence="1">
    <location>
        <begin position="1"/>
        <end position="19"/>
    </location>
</feature>
<reference evidence="3 4" key="2">
    <citation type="submission" date="2016-08" db="EMBL/GenBank/DDBJ databases">
        <title>Pervasive Adenine N6-methylation of Active Genes in Fungi.</title>
        <authorList>
            <consortium name="DOE Joint Genome Institute"/>
            <person name="Mondo S.J."/>
            <person name="Dannebaum R.O."/>
            <person name="Kuo R.C."/>
            <person name="Labutti K."/>
            <person name="Haridas S."/>
            <person name="Kuo A."/>
            <person name="Salamov A."/>
            <person name="Ahrendt S.R."/>
            <person name="Lipzen A."/>
            <person name="Sullivan W."/>
            <person name="Andreopoulos W.B."/>
            <person name="Clum A."/>
            <person name="Lindquist E."/>
            <person name="Daum C."/>
            <person name="Ramamoorthy G.K."/>
            <person name="Gryganskyi A."/>
            <person name="Culley D."/>
            <person name="Magnuson J.K."/>
            <person name="James T.Y."/>
            <person name="O'Malley M.A."/>
            <person name="Stajich J.E."/>
            <person name="Spatafora J.W."/>
            <person name="Visel A."/>
            <person name="Grigoriev I.V."/>
        </authorList>
    </citation>
    <scope>NUCLEOTIDE SEQUENCE [LARGE SCALE GENOMIC DNA]</scope>
    <source>
        <strain evidence="4">finn</strain>
    </source>
</reference>
<dbReference type="Proteomes" id="UP000193719">
    <property type="component" value="Unassembled WGS sequence"/>
</dbReference>
<protein>
    <submittedName>
        <fullName evidence="3">Uncharacterized protein</fullName>
    </submittedName>
</protein>
<organism evidence="3 4">
    <name type="scientific">Piromyces finnis</name>
    <dbReference type="NCBI Taxonomy" id="1754191"/>
    <lineage>
        <taxon>Eukaryota</taxon>
        <taxon>Fungi</taxon>
        <taxon>Fungi incertae sedis</taxon>
        <taxon>Chytridiomycota</taxon>
        <taxon>Chytridiomycota incertae sedis</taxon>
        <taxon>Neocallimastigomycetes</taxon>
        <taxon>Neocallimastigales</taxon>
        <taxon>Neocallimastigaceae</taxon>
        <taxon>Piromyces</taxon>
    </lineage>
</organism>
<reference evidence="3 4" key="1">
    <citation type="submission" date="2016-08" db="EMBL/GenBank/DDBJ databases">
        <title>Genomes of anaerobic fungi encode conserved fungal cellulosomes for biomass hydrolysis.</title>
        <authorList>
            <consortium name="DOE Joint Genome Institute"/>
            <person name="Haitjema C.H."/>
            <person name="Gilmore S.P."/>
            <person name="Henske J.K."/>
            <person name="Solomon K.V."/>
            <person name="De Groot R."/>
            <person name="Kuo A."/>
            <person name="Mondo S.J."/>
            <person name="Salamov A.A."/>
            <person name="Labutti K."/>
            <person name="Zhao Z."/>
            <person name="Chiniquy J."/>
            <person name="Barry K."/>
            <person name="Brewer H.M."/>
            <person name="Purvine S.O."/>
            <person name="Wright A.T."/>
            <person name="Boxma B."/>
            <person name="Van Alen T."/>
            <person name="Hackstein J.H."/>
            <person name="Baker S.E."/>
            <person name="Grigoriev I.V."/>
            <person name="O'Malley M.A."/>
        </authorList>
    </citation>
    <scope>NUCLEOTIDE SEQUENCE [LARGE SCALE GENOMIC DNA]</scope>
    <source>
        <strain evidence="4">finn</strain>
    </source>
</reference>
<keyword evidence="2" id="KW-0812">Transmembrane</keyword>
<sequence>MKNENDLYNKDKTPEEDNKTNIQEKTNNYIPLTKKQNKKFAQRNKSKYYLFAALGLLNLIPLYYIIKKRNNLNDYNSSDISKVKENQKNVNF</sequence>
<proteinExistence type="predicted"/>
<name>A0A1Y1V6M9_9FUNG</name>
<keyword evidence="4" id="KW-1185">Reference proteome</keyword>
<evidence type="ECO:0000313" key="3">
    <source>
        <dbReference type="EMBL" id="ORX48613.1"/>
    </source>
</evidence>
<comment type="caution">
    <text evidence="3">The sequence shown here is derived from an EMBL/GenBank/DDBJ whole genome shotgun (WGS) entry which is preliminary data.</text>
</comment>
<keyword evidence="2" id="KW-1133">Transmembrane helix</keyword>
<evidence type="ECO:0000256" key="2">
    <source>
        <dbReference type="SAM" id="Phobius"/>
    </source>
</evidence>
<evidence type="ECO:0000313" key="4">
    <source>
        <dbReference type="Proteomes" id="UP000193719"/>
    </source>
</evidence>
<gene>
    <name evidence="3" type="ORF">BCR36DRAFT_71968</name>
</gene>
<feature type="region of interest" description="Disordered" evidence="1">
    <location>
        <begin position="1"/>
        <end position="25"/>
    </location>
</feature>
<feature type="transmembrane region" description="Helical" evidence="2">
    <location>
        <begin position="48"/>
        <end position="66"/>
    </location>
</feature>
<evidence type="ECO:0000256" key="1">
    <source>
        <dbReference type="SAM" id="MobiDB-lite"/>
    </source>
</evidence>
<keyword evidence="2" id="KW-0472">Membrane</keyword>